<dbReference type="PANTHER" id="PTHR34387:SF1">
    <property type="entry name" value="PERIPLASMIC IMMUNOGENIC PROTEIN"/>
    <property type="match status" value="1"/>
</dbReference>
<protein>
    <recommendedName>
        <fullName evidence="4">SIMPL domain-containing protein</fullName>
    </recommendedName>
</protein>
<name>A0A1F5TH53_9BACT</name>
<evidence type="ECO:0008006" key="4">
    <source>
        <dbReference type="Google" id="ProtNLM"/>
    </source>
</evidence>
<accession>A0A1F5TH53</accession>
<dbReference type="GO" id="GO:0006974">
    <property type="term" value="P:DNA damage response"/>
    <property type="evidence" value="ECO:0007669"/>
    <property type="project" value="TreeGrafter"/>
</dbReference>
<reference evidence="2 3" key="1">
    <citation type="journal article" date="2016" name="Nat. Commun.">
        <title>Thousands of microbial genomes shed light on interconnected biogeochemical processes in an aquifer system.</title>
        <authorList>
            <person name="Anantharaman K."/>
            <person name="Brown C.T."/>
            <person name="Hug L.A."/>
            <person name="Sharon I."/>
            <person name="Castelle C.J."/>
            <person name="Probst A.J."/>
            <person name="Thomas B.C."/>
            <person name="Singh A."/>
            <person name="Wilkins M.J."/>
            <person name="Karaoz U."/>
            <person name="Brodie E.L."/>
            <person name="Williams K.H."/>
            <person name="Hubbard S.S."/>
            <person name="Banfield J.F."/>
        </authorList>
    </citation>
    <scope>NUCLEOTIDE SEQUENCE [LARGE SCALE GENOMIC DNA]</scope>
</reference>
<keyword evidence="1" id="KW-0472">Membrane</keyword>
<dbReference type="EMBL" id="MFGM01000004">
    <property type="protein sequence ID" value="OGF38225.1"/>
    <property type="molecule type" value="Genomic_DNA"/>
</dbReference>
<evidence type="ECO:0000256" key="1">
    <source>
        <dbReference type="SAM" id="Phobius"/>
    </source>
</evidence>
<proteinExistence type="predicted"/>
<feature type="transmembrane region" description="Helical" evidence="1">
    <location>
        <begin position="20"/>
        <end position="39"/>
    </location>
</feature>
<keyword evidence="1" id="KW-1133">Transmembrane helix</keyword>
<dbReference type="InterPro" id="IPR052022">
    <property type="entry name" value="26kDa_periplasmic_antigen"/>
</dbReference>
<sequence length="265" mass="28450">MDELQNNKQKCDCGCKCKGYMILGGFALIVFVCLSVFLIGEARNAFKKYDYIGKSAETPNTISVSGEGLVTATPDIAKVDVGSSSDAYSVAEAQVKNTAIMNGIIAAVKKLGIDEKDIKTKNYNIYPKYDWQNGKNNIVGYTVTQALGLKIRDTKKTSDVLKVAGESGANQIGSLTFEIDDPEQLKAEARTEAIKNAKEKAEALVDSLGVKLGRVISFSESSGGGMVYEGYGLSKGMDTLSAPAPEIQSGENEIRSNVTVLYEIL</sequence>
<gene>
    <name evidence="2" type="ORF">A2482_05235</name>
</gene>
<dbReference type="Gene3D" id="3.30.70.2970">
    <property type="entry name" value="Protein of unknown function (DUF541), domain 2"/>
    <property type="match status" value="1"/>
</dbReference>
<dbReference type="PANTHER" id="PTHR34387">
    <property type="entry name" value="SLR1258 PROTEIN"/>
    <property type="match status" value="1"/>
</dbReference>
<dbReference type="Gene3D" id="3.30.110.170">
    <property type="entry name" value="Protein of unknown function (DUF541), domain 1"/>
    <property type="match status" value="1"/>
</dbReference>
<dbReference type="Pfam" id="PF04402">
    <property type="entry name" value="SIMPL"/>
    <property type="match status" value="1"/>
</dbReference>
<evidence type="ECO:0000313" key="3">
    <source>
        <dbReference type="Proteomes" id="UP000178656"/>
    </source>
</evidence>
<dbReference type="InterPro" id="IPR007497">
    <property type="entry name" value="SIMPL/DUF541"/>
</dbReference>
<comment type="caution">
    <text evidence="2">The sequence shown here is derived from an EMBL/GenBank/DDBJ whole genome shotgun (WGS) entry which is preliminary data.</text>
</comment>
<dbReference type="AlphaFoldDB" id="A0A1F5TH53"/>
<evidence type="ECO:0000313" key="2">
    <source>
        <dbReference type="EMBL" id="OGF38225.1"/>
    </source>
</evidence>
<organism evidence="2 3">
    <name type="scientific">Candidatus Falkowbacteria bacterium RIFOXYC2_FULL_48_21</name>
    <dbReference type="NCBI Taxonomy" id="1798005"/>
    <lineage>
        <taxon>Bacteria</taxon>
        <taxon>Candidatus Falkowiibacteriota</taxon>
    </lineage>
</organism>
<keyword evidence="1" id="KW-0812">Transmembrane</keyword>
<dbReference type="Proteomes" id="UP000178656">
    <property type="component" value="Unassembled WGS sequence"/>
</dbReference>